<dbReference type="EMBL" id="JAGGKI010000001">
    <property type="protein sequence ID" value="MBP1890986.1"/>
    <property type="molecule type" value="Genomic_DNA"/>
</dbReference>
<organism evidence="1 2">
    <name type="scientific">Paenibacillus lactis</name>
    <dbReference type="NCBI Taxonomy" id="228574"/>
    <lineage>
        <taxon>Bacteria</taxon>
        <taxon>Bacillati</taxon>
        <taxon>Bacillota</taxon>
        <taxon>Bacilli</taxon>
        <taxon>Bacillales</taxon>
        <taxon>Paenibacillaceae</taxon>
        <taxon>Paenibacillus</taxon>
    </lineage>
</organism>
<proteinExistence type="predicted"/>
<dbReference type="Proteomes" id="UP000706926">
    <property type="component" value="Unassembled WGS sequence"/>
</dbReference>
<reference evidence="1 2" key="1">
    <citation type="submission" date="2021-03" db="EMBL/GenBank/DDBJ databases">
        <title>Genomic Encyclopedia of Type Strains, Phase IV (KMG-IV): sequencing the most valuable type-strain genomes for metagenomic binning, comparative biology and taxonomic classification.</title>
        <authorList>
            <person name="Goeker M."/>
        </authorList>
    </citation>
    <scope>NUCLEOTIDE SEQUENCE [LARGE SCALE GENOMIC DNA]</scope>
    <source>
        <strain evidence="1 2">DSM 15596</strain>
    </source>
</reference>
<gene>
    <name evidence="1" type="ORF">J2Z18_000055</name>
</gene>
<accession>A0ABS4F415</accession>
<sequence length="55" mass="6320">MESRALQALVMILLGLRFTVYSYRLRLEVTITGYGFHLRFGYATLCFSAARKLSD</sequence>
<keyword evidence="2" id="KW-1185">Reference proteome</keyword>
<name>A0ABS4F415_9BACL</name>
<evidence type="ECO:0000313" key="1">
    <source>
        <dbReference type="EMBL" id="MBP1890986.1"/>
    </source>
</evidence>
<evidence type="ECO:0000313" key="2">
    <source>
        <dbReference type="Proteomes" id="UP000706926"/>
    </source>
</evidence>
<protein>
    <submittedName>
        <fullName evidence="1">Uncharacterized protein</fullName>
    </submittedName>
</protein>
<comment type="caution">
    <text evidence="1">The sequence shown here is derived from an EMBL/GenBank/DDBJ whole genome shotgun (WGS) entry which is preliminary data.</text>
</comment>